<dbReference type="Proteomes" id="UP000280834">
    <property type="component" value="Unassembled WGS sequence"/>
</dbReference>
<gene>
    <name evidence="2" type="ORF">BTMF_LOCUS5013</name>
</gene>
<dbReference type="AlphaFoldDB" id="A0A0R3QH81"/>
<reference evidence="4" key="1">
    <citation type="submission" date="2017-02" db="UniProtKB">
        <authorList>
            <consortium name="WormBaseParasite"/>
        </authorList>
    </citation>
    <scope>IDENTIFICATION</scope>
</reference>
<reference evidence="2 3" key="2">
    <citation type="submission" date="2018-11" db="EMBL/GenBank/DDBJ databases">
        <authorList>
            <consortium name="Pathogen Informatics"/>
        </authorList>
    </citation>
    <scope>NUCLEOTIDE SEQUENCE [LARGE SCALE GENOMIC DNA]</scope>
</reference>
<evidence type="ECO:0000256" key="1">
    <source>
        <dbReference type="SAM" id="MobiDB-lite"/>
    </source>
</evidence>
<evidence type="ECO:0000313" key="2">
    <source>
        <dbReference type="EMBL" id="VDO17571.1"/>
    </source>
</evidence>
<dbReference type="EMBL" id="UZAG01005192">
    <property type="protein sequence ID" value="VDO17571.1"/>
    <property type="molecule type" value="Genomic_DNA"/>
</dbReference>
<dbReference type="WBParaSite" id="BTMF_0000574301-mRNA-1">
    <property type="protein sequence ID" value="BTMF_0000574301-mRNA-1"/>
    <property type="gene ID" value="BTMF_0000574301"/>
</dbReference>
<proteinExistence type="predicted"/>
<protein>
    <submittedName>
        <fullName evidence="4">Reverse transcriptase domain-containing protein</fullName>
    </submittedName>
</protein>
<name>A0A0R3QH81_9BILA</name>
<keyword evidence="3" id="KW-1185">Reference proteome</keyword>
<evidence type="ECO:0000313" key="3">
    <source>
        <dbReference type="Proteomes" id="UP000280834"/>
    </source>
</evidence>
<sequence>MDRNASRAAMWPGGTAAKPPSGGQSVRQAPMCEIVHRLKKVGRITPRANPSWV</sequence>
<evidence type="ECO:0000313" key="4">
    <source>
        <dbReference type="WBParaSite" id="BTMF_0000574301-mRNA-1"/>
    </source>
</evidence>
<feature type="region of interest" description="Disordered" evidence="1">
    <location>
        <begin position="1"/>
        <end position="26"/>
    </location>
</feature>
<organism evidence="4">
    <name type="scientific">Brugia timori</name>
    <dbReference type="NCBI Taxonomy" id="42155"/>
    <lineage>
        <taxon>Eukaryota</taxon>
        <taxon>Metazoa</taxon>
        <taxon>Ecdysozoa</taxon>
        <taxon>Nematoda</taxon>
        <taxon>Chromadorea</taxon>
        <taxon>Rhabditida</taxon>
        <taxon>Spirurina</taxon>
        <taxon>Spiruromorpha</taxon>
        <taxon>Filarioidea</taxon>
        <taxon>Onchocercidae</taxon>
        <taxon>Brugia</taxon>
    </lineage>
</organism>
<accession>A0A0R3QH81</accession>